<dbReference type="GO" id="GO:0005829">
    <property type="term" value="C:cytosol"/>
    <property type="evidence" value="ECO:0007669"/>
    <property type="project" value="TreeGrafter"/>
</dbReference>
<keyword evidence="6" id="KW-1185">Reference proteome</keyword>
<evidence type="ECO:0000256" key="3">
    <source>
        <dbReference type="ARBA" id="ARBA00022839"/>
    </source>
</evidence>
<evidence type="ECO:0000256" key="2">
    <source>
        <dbReference type="ARBA" id="ARBA00022801"/>
    </source>
</evidence>
<dbReference type="AlphaFoldDB" id="A0A1H2UCY1"/>
<dbReference type="GO" id="GO:0008408">
    <property type="term" value="F:3'-5' exonuclease activity"/>
    <property type="evidence" value="ECO:0007669"/>
    <property type="project" value="TreeGrafter"/>
</dbReference>
<dbReference type="Proteomes" id="UP000198500">
    <property type="component" value="Unassembled WGS sequence"/>
</dbReference>
<evidence type="ECO:0000313" key="5">
    <source>
        <dbReference type="EMBL" id="SDW53324.1"/>
    </source>
</evidence>
<dbReference type="CDD" id="cd06127">
    <property type="entry name" value="DEDDh"/>
    <property type="match status" value="1"/>
</dbReference>
<dbReference type="SUPFAM" id="SSF53098">
    <property type="entry name" value="Ribonuclease H-like"/>
    <property type="match status" value="1"/>
</dbReference>
<dbReference type="SMART" id="SM00479">
    <property type="entry name" value="EXOIII"/>
    <property type="match status" value="1"/>
</dbReference>
<name>A0A1H2UCY1_9GAMM</name>
<evidence type="ECO:0000256" key="1">
    <source>
        <dbReference type="ARBA" id="ARBA00022722"/>
    </source>
</evidence>
<dbReference type="NCBIfam" id="NF006602">
    <property type="entry name" value="PRK09146.1"/>
    <property type="match status" value="1"/>
</dbReference>
<feature type="domain" description="Exonuclease" evidence="4">
    <location>
        <begin position="53"/>
        <end position="234"/>
    </location>
</feature>
<keyword evidence="1" id="KW-0540">Nuclease</keyword>
<dbReference type="Pfam" id="PF00929">
    <property type="entry name" value="RNase_T"/>
    <property type="match status" value="1"/>
</dbReference>
<dbReference type="Gene3D" id="3.30.420.10">
    <property type="entry name" value="Ribonuclease H-like superfamily/Ribonuclease H"/>
    <property type="match status" value="1"/>
</dbReference>
<dbReference type="PANTHER" id="PTHR30231">
    <property type="entry name" value="DNA POLYMERASE III SUBUNIT EPSILON"/>
    <property type="match status" value="1"/>
</dbReference>
<protein>
    <submittedName>
        <fullName evidence="5">DNA polymerase-3 subunit epsilon</fullName>
    </submittedName>
</protein>
<accession>A0A1H2UCY1</accession>
<proteinExistence type="predicted"/>
<sequence length="244" mass="28207">MRWMPRSLPKASTRRPDWLPYLTSRATEAAHPALRQYYSLSAFSSETPIEDVPMLALDMETTGLDERRHAIVSIGMVPFDLHRIRLAERRYWIVKPPRPLVRQSVAFHHITHSEIAHAPDLGEIFDELLDVLTGRLIVVHYRNIERQFLDTAVKARLGEGFQFPVIDTMELEARLHRRTYWSRIKRRLGGKPVSIRLHNSRVRYGLPAYQSHHAVTDALATAELLQAQVARHYSPDTPLGDLWI</sequence>
<dbReference type="InterPro" id="IPR036397">
    <property type="entry name" value="RNaseH_sf"/>
</dbReference>
<dbReference type="InterPro" id="IPR013520">
    <property type="entry name" value="Ribonucl_H"/>
</dbReference>
<dbReference type="STRING" id="574349.SAMN05443545_102108"/>
<keyword evidence="2" id="KW-0378">Hydrolase</keyword>
<dbReference type="GO" id="GO:0003676">
    <property type="term" value="F:nucleic acid binding"/>
    <property type="evidence" value="ECO:0007669"/>
    <property type="project" value="InterPro"/>
</dbReference>
<dbReference type="PANTHER" id="PTHR30231:SF4">
    <property type="entry name" value="PROTEIN NEN2"/>
    <property type="match status" value="1"/>
</dbReference>
<dbReference type="EMBL" id="FNNI01000002">
    <property type="protein sequence ID" value="SDW53324.1"/>
    <property type="molecule type" value="Genomic_DNA"/>
</dbReference>
<gene>
    <name evidence="5" type="ORF">SAMN05443545_102108</name>
</gene>
<dbReference type="InterPro" id="IPR012337">
    <property type="entry name" value="RNaseH-like_sf"/>
</dbReference>
<evidence type="ECO:0000259" key="4">
    <source>
        <dbReference type="SMART" id="SM00479"/>
    </source>
</evidence>
<keyword evidence="3" id="KW-0269">Exonuclease</keyword>
<reference evidence="5 6" key="1">
    <citation type="submission" date="2016-10" db="EMBL/GenBank/DDBJ databases">
        <authorList>
            <person name="de Groot N.N."/>
        </authorList>
    </citation>
    <scope>NUCLEOTIDE SEQUENCE [LARGE SCALE GENOMIC DNA]</scope>
    <source>
        <strain evidence="5 6">DSM 19219</strain>
    </source>
</reference>
<organism evidence="5 6">
    <name type="scientific">Aidingimonas halophila</name>
    <dbReference type="NCBI Taxonomy" id="574349"/>
    <lineage>
        <taxon>Bacteria</taxon>
        <taxon>Pseudomonadati</taxon>
        <taxon>Pseudomonadota</taxon>
        <taxon>Gammaproteobacteria</taxon>
        <taxon>Oceanospirillales</taxon>
        <taxon>Halomonadaceae</taxon>
        <taxon>Aidingimonas</taxon>
    </lineage>
</organism>
<evidence type="ECO:0000313" key="6">
    <source>
        <dbReference type="Proteomes" id="UP000198500"/>
    </source>
</evidence>
<dbReference type="GO" id="GO:0006259">
    <property type="term" value="P:DNA metabolic process"/>
    <property type="evidence" value="ECO:0007669"/>
    <property type="project" value="UniProtKB-ARBA"/>
</dbReference>